<reference evidence="2 3" key="1">
    <citation type="submission" date="2018-11" db="EMBL/GenBank/DDBJ databases">
        <authorList>
            <consortium name="Pathogen Informatics"/>
        </authorList>
    </citation>
    <scope>NUCLEOTIDE SEQUENCE [LARGE SCALE GENOMIC DNA]</scope>
</reference>
<dbReference type="EMBL" id="UZAH01041141">
    <property type="protein sequence ID" value="VDP59786.1"/>
    <property type="molecule type" value="Genomic_DNA"/>
</dbReference>
<organism evidence="3 4">
    <name type="scientific">Heligmosomoides polygyrus</name>
    <name type="common">Parasitic roundworm</name>
    <dbReference type="NCBI Taxonomy" id="6339"/>
    <lineage>
        <taxon>Eukaryota</taxon>
        <taxon>Metazoa</taxon>
        <taxon>Ecdysozoa</taxon>
        <taxon>Nematoda</taxon>
        <taxon>Chromadorea</taxon>
        <taxon>Rhabditida</taxon>
        <taxon>Rhabditina</taxon>
        <taxon>Rhabditomorpha</taxon>
        <taxon>Strongyloidea</taxon>
        <taxon>Heligmosomidae</taxon>
        <taxon>Heligmosomoides</taxon>
    </lineage>
</organism>
<evidence type="ECO:0000313" key="2">
    <source>
        <dbReference type="EMBL" id="VDP59786.1"/>
    </source>
</evidence>
<feature type="region of interest" description="Disordered" evidence="1">
    <location>
        <begin position="133"/>
        <end position="160"/>
    </location>
</feature>
<accession>A0A183GW03</accession>
<evidence type="ECO:0000313" key="3">
    <source>
        <dbReference type="Proteomes" id="UP000050761"/>
    </source>
</evidence>
<protein>
    <submittedName>
        <fullName evidence="4">GYF_2 domain-containing protein</fullName>
    </submittedName>
</protein>
<reference evidence="4" key="2">
    <citation type="submission" date="2019-09" db="UniProtKB">
        <authorList>
            <consortium name="WormBaseParasite"/>
        </authorList>
    </citation>
    <scope>IDENTIFICATION</scope>
</reference>
<evidence type="ECO:0000313" key="4">
    <source>
        <dbReference type="WBParaSite" id="HPBE_0002687301-mRNA-1"/>
    </source>
</evidence>
<accession>A0A3P8IYB6</accession>
<feature type="compositionally biased region" description="Basic residues" evidence="1">
    <location>
        <begin position="142"/>
        <end position="160"/>
    </location>
</feature>
<proteinExistence type="predicted"/>
<sequence>MRELFCPVPVTALRRNPTPFLFTLGDTDEEREAERGAEEGEGSLDDSCQRYDIRKYVLDANGRLVPAPSLLQIWNWRFWFTLGDTDEEREAERGAEEGEGSLDDSCQRYDIRKYVLDANGRLVPAPKVKIVSVGPSRERASARLKTKTKKTTTPHRRNTN</sequence>
<feature type="region of interest" description="Disordered" evidence="1">
    <location>
        <begin position="21"/>
        <end position="45"/>
    </location>
</feature>
<dbReference type="AlphaFoldDB" id="A0A183GW03"/>
<evidence type="ECO:0000256" key="1">
    <source>
        <dbReference type="SAM" id="MobiDB-lite"/>
    </source>
</evidence>
<dbReference type="WBParaSite" id="HPBE_0002687301-mRNA-1">
    <property type="protein sequence ID" value="HPBE_0002687301-mRNA-1"/>
    <property type="gene ID" value="HPBE_0002687301"/>
</dbReference>
<name>A0A183GW03_HELPZ</name>
<dbReference type="Proteomes" id="UP000050761">
    <property type="component" value="Unassembled WGS sequence"/>
</dbReference>
<gene>
    <name evidence="2" type="ORF">HPBE_LOCUS26872</name>
</gene>
<keyword evidence="3" id="KW-1185">Reference proteome</keyword>